<gene>
    <name evidence="1" type="ORF">BMJ33_00200</name>
</gene>
<comment type="caution">
    <text evidence="1">The sequence shown here is derived from an EMBL/GenBank/DDBJ whole genome shotgun (WGS) entry which is preliminary data.</text>
</comment>
<evidence type="ECO:0000313" key="1">
    <source>
        <dbReference type="EMBL" id="PLU10053.1"/>
    </source>
</evidence>
<name>A0ABX4TTU8_9HYPH</name>
<organism evidence="1 2">
    <name type="scientific">Sinorhizobium medicae</name>
    <dbReference type="NCBI Taxonomy" id="110321"/>
    <lineage>
        <taxon>Bacteria</taxon>
        <taxon>Pseudomonadati</taxon>
        <taxon>Pseudomonadota</taxon>
        <taxon>Alphaproteobacteria</taxon>
        <taxon>Hyphomicrobiales</taxon>
        <taxon>Rhizobiaceae</taxon>
        <taxon>Sinorhizobium/Ensifer group</taxon>
        <taxon>Sinorhizobium</taxon>
    </lineage>
</organism>
<dbReference type="EMBL" id="NBUC01000001">
    <property type="protein sequence ID" value="PLU10053.1"/>
    <property type="molecule type" value="Genomic_DNA"/>
</dbReference>
<evidence type="ECO:0000313" key="2">
    <source>
        <dbReference type="Proteomes" id="UP001190825"/>
    </source>
</evidence>
<accession>A0ABX4TTU8</accession>
<protein>
    <submittedName>
        <fullName evidence="1">Uncharacterized protein</fullName>
    </submittedName>
</protein>
<keyword evidence="2" id="KW-1185">Reference proteome</keyword>
<dbReference type="Proteomes" id="UP001190825">
    <property type="component" value="Unassembled WGS sequence"/>
</dbReference>
<reference evidence="1 2" key="1">
    <citation type="journal article" date="2018" name="FEMS Microbiol. Ecol.">
        <title>Co-invading symbiotic mutualists of Medicago polymorpha retain high ancestral diversity and contain diverse accessory genomes.</title>
        <authorList>
            <person name="Porter S.S."/>
            <person name="Faber-Hammond J.J."/>
            <person name="Friesen M.L."/>
        </authorList>
    </citation>
    <scope>NUCLEOTIDE SEQUENCE [LARGE SCALE GENOMIC DNA]</scope>
    <source>
        <strain evidence="1 2">Str16</strain>
    </source>
</reference>
<sequence length="113" mass="13328">MPLRIEARRVRLAHQRRQPLPVLCSQDCGEILPAPSIQSICSPSHYEEGKMKRSRWYPIRVAPGYKRMESIIERNCRKDGFDIFMPSFYTELRHHRTKQISRSGSRSWLVMPS</sequence>
<proteinExistence type="predicted"/>